<dbReference type="Proteomes" id="UP000032360">
    <property type="component" value="Unassembled WGS sequence"/>
</dbReference>
<dbReference type="OrthoDB" id="4146863at2"/>
<evidence type="ECO:0008006" key="3">
    <source>
        <dbReference type="Google" id="ProtNLM"/>
    </source>
</evidence>
<dbReference type="PATRIC" id="fig|1280514.3.peg.2845"/>
<accession>A0A0D8HGK0</accession>
<dbReference type="InterPro" id="IPR025855">
    <property type="entry name" value="Replic_Relax"/>
</dbReference>
<organism evidence="1 2">
    <name type="scientific">Acidithrix ferrooxidans</name>
    <dbReference type="NCBI Taxonomy" id="1280514"/>
    <lineage>
        <taxon>Bacteria</taxon>
        <taxon>Bacillati</taxon>
        <taxon>Actinomycetota</taxon>
        <taxon>Acidimicrobiia</taxon>
        <taxon>Acidimicrobiales</taxon>
        <taxon>Acidimicrobiaceae</taxon>
        <taxon>Acidithrix</taxon>
    </lineage>
</organism>
<reference evidence="1 2" key="1">
    <citation type="submission" date="2015-01" db="EMBL/GenBank/DDBJ databases">
        <title>Draft genome of the acidophilic iron oxidizer Acidithrix ferrooxidans strain Py-F3.</title>
        <authorList>
            <person name="Poehlein A."/>
            <person name="Eisen S."/>
            <person name="Schloemann M."/>
            <person name="Johnson B.D."/>
            <person name="Daniel R."/>
            <person name="Muehling M."/>
        </authorList>
    </citation>
    <scope>NUCLEOTIDE SEQUENCE [LARGE SCALE GENOMIC DNA]</scope>
    <source>
        <strain evidence="1 2">Py-F3</strain>
    </source>
</reference>
<evidence type="ECO:0000313" key="1">
    <source>
        <dbReference type="EMBL" id="KJF16974.1"/>
    </source>
</evidence>
<gene>
    <name evidence="1" type="ORF">AXFE_21760</name>
</gene>
<proteinExistence type="predicted"/>
<keyword evidence="2" id="KW-1185">Reference proteome</keyword>
<evidence type="ECO:0000313" key="2">
    <source>
        <dbReference type="Proteomes" id="UP000032360"/>
    </source>
</evidence>
<protein>
    <recommendedName>
        <fullName evidence="3">Replication-relaxation</fullName>
    </recommendedName>
</protein>
<sequence>MSDQRTSSKGLRRSREQLSTRDLEIIRQVSELRLMSTRQIEVLYFSADDHASALSAARSCRRVLVGLTRDRLLVRLDRRVGGVRAGSASYIYALGPVGHRVTATGGNRPRFREPTTIFVDHTLAVSQVVVDVTLANRQGAFEILSCQSEPRCWRKFSGLGGPMFLRPDLFLALGVGDYEQRWFIEIDRGSEHLPALLRKCRIYDAYYRSGKEQAAHGLHPQVCWIMPDNKRTARLQAAIARDHRLTKELFVTTVFEQGLSTLSGGSS</sequence>
<dbReference type="Pfam" id="PF13814">
    <property type="entry name" value="Replic_Relax"/>
    <property type="match status" value="1"/>
</dbReference>
<name>A0A0D8HGK0_9ACTN</name>
<dbReference type="AlphaFoldDB" id="A0A0D8HGK0"/>
<comment type="caution">
    <text evidence="1">The sequence shown here is derived from an EMBL/GenBank/DDBJ whole genome shotgun (WGS) entry which is preliminary data.</text>
</comment>
<dbReference type="EMBL" id="JXYS01000069">
    <property type="protein sequence ID" value="KJF16974.1"/>
    <property type="molecule type" value="Genomic_DNA"/>
</dbReference>
<dbReference type="RefSeq" id="WP_160291822.1">
    <property type="nucleotide sequence ID" value="NZ_JXYS01000069.1"/>
</dbReference>
<dbReference type="STRING" id="1280514.AXFE_21760"/>